<dbReference type="PANTHER" id="PTHR45672">
    <property type="entry name" value="PROTEIN DISULFIDE-ISOMERASE C17H9.14C-RELATED"/>
    <property type="match status" value="1"/>
</dbReference>
<dbReference type="GO" id="GO:0005783">
    <property type="term" value="C:endoplasmic reticulum"/>
    <property type="evidence" value="ECO:0007669"/>
    <property type="project" value="TreeGrafter"/>
</dbReference>
<gene>
    <name evidence="2" type="ORF">Fcan01_13928</name>
</gene>
<dbReference type="Gene3D" id="3.40.30.10">
    <property type="entry name" value="Glutaredoxin"/>
    <property type="match status" value="1"/>
</dbReference>
<sequence>MRKNVMGSTWFSKVMKNMSQILTNVTTTNGTVNPTAKLIGVTTTTNNCALKSFQNLSKIKIGSTSSLLKFNPAIISSCPTNSDVTSQCCRHLHNSTTTAKRLNLLLPPQTKPLLNVATSFTPSQRSYSDWSDLIGKDKVVFLTDKSIEGHIRSSGPLLLMFYAPWCVHCRSAKPEFAKAAYVLAQEFPSAQLAAIDCIMYPSIYEKFEVIGYPTLKYFWQGRDLGEYRYRRRAMDIVQFMLREPKTKDDV</sequence>
<dbReference type="InterPro" id="IPR051063">
    <property type="entry name" value="PDI"/>
</dbReference>
<protein>
    <recommendedName>
        <fullName evidence="1">Thioredoxin domain-containing protein</fullName>
    </recommendedName>
</protein>
<dbReference type="GO" id="GO:0003756">
    <property type="term" value="F:protein disulfide isomerase activity"/>
    <property type="evidence" value="ECO:0007669"/>
    <property type="project" value="TreeGrafter"/>
</dbReference>
<dbReference type="GO" id="GO:0006457">
    <property type="term" value="P:protein folding"/>
    <property type="evidence" value="ECO:0007669"/>
    <property type="project" value="TreeGrafter"/>
</dbReference>
<dbReference type="STRING" id="158441.A0A226E1E6"/>
<comment type="caution">
    <text evidence="2">The sequence shown here is derived from an EMBL/GenBank/DDBJ whole genome shotgun (WGS) entry which is preliminary data.</text>
</comment>
<dbReference type="Proteomes" id="UP000198287">
    <property type="component" value="Unassembled WGS sequence"/>
</dbReference>
<dbReference type="PANTHER" id="PTHR45672:SF2">
    <property type="entry name" value="PROTEIN DISULFIDE-ISOMERASE A5"/>
    <property type="match status" value="1"/>
</dbReference>
<dbReference type="SUPFAM" id="SSF52833">
    <property type="entry name" value="Thioredoxin-like"/>
    <property type="match status" value="1"/>
</dbReference>
<evidence type="ECO:0000259" key="1">
    <source>
        <dbReference type="PROSITE" id="PS51352"/>
    </source>
</evidence>
<dbReference type="EMBL" id="LNIX01000008">
    <property type="protein sequence ID" value="OXA51108.1"/>
    <property type="molecule type" value="Genomic_DNA"/>
</dbReference>
<organism evidence="2 3">
    <name type="scientific">Folsomia candida</name>
    <name type="common">Springtail</name>
    <dbReference type="NCBI Taxonomy" id="158441"/>
    <lineage>
        <taxon>Eukaryota</taxon>
        <taxon>Metazoa</taxon>
        <taxon>Ecdysozoa</taxon>
        <taxon>Arthropoda</taxon>
        <taxon>Hexapoda</taxon>
        <taxon>Collembola</taxon>
        <taxon>Entomobryomorpha</taxon>
        <taxon>Isotomoidea</taxon>
        <taxon>Isotomidae</taxon>
        <taxon>Proisotominae</taxon>
        <taxon>Folsomia</taxon>
    </lineage>
</organism>
<feature type="domain" description="Thioredoxin" evidence="1">
    <location>
        <begin position="105"/>
        <end position="250"/>
    </location>
</feature>
<dbReference type="InterPro" id="IPR013766">
    <property type="entry name" value="Thioredoxin_domain"/>
</dbReference>
<evidence type="ECO:0000313" key="2">
    <source>
        <dbReference type="EMBL" id="OXA51108.1"/>
    </source>
</evidence>
<proteinExistence type="predicted"/>
<keyword evidence="3" id="KW-1185">Reference proteome</keyword>
<dbReference type="InterPro" id="IPR036249">
    <property type="entry name" value="Thioredoxin-like_sf"/>
</dbReference>
<dbReference type="PROSITE" id="PS51352">
    <property type="entry name" value="THIOREDOXIN_2"/>
    <property type="match status" value="1"/>
</dbReference>
<dbReference type="AlphaFoldDB" id="A0A226E1E6"/>
<name>A0A226E1E6_FOLCA</name>
<reference evidence="2 3" key="1">
    <citation type="submission" date="2015-12" db="EMBL/GenBank/DDBJ databases">
        <title>The genome of Folsomia candida.</title>
        <authorList>
            <person name="Faddeeva A."/>
            <person name="Derks M.F."/>
            <person name="Anvar Y."/>
            <person name="Smit S."/>
            <person name="Van Straalen N."/>
            <person name="Roelofs D."/>
        </authorList>
    </citation>
    <scope>NUCLEOTIDE SEQUENCE [LARGE SCALE GENOMIC DNA]</scope>
    <source>
        <strain evidence="2 3">VU population</strain>
        <tissue evidence="2">Whole body</tissue>
    </source>
</reference>
<dbReference type="Pfam" id="PF00085">
    <property type="entry name" value="Thioredoxin"/>
    <property type="match status" value="1"/>
</dbReference>
<evidence type="ECO:0000313" key="3">
    <source>
        <dbReference type="Proteomes" id="UP000198287"/>
    </source>
</evidence>
<accession>A0A226E1E6</accession>